<evidence type="ECO:0000313" key="3">
    <source>
        <dbReference type="Proteomes" id="UP000557217"/>
    </source>
</evidence>
<dbReference type="RefSeq" id="WP_168412365.1">
    <property type="nucleotide sequence ID" value="NZ_JAAXPW010000015.1"/>
</dbReference>
<protein>
    <submittedName>
        <fullName evidence="2">Uncharacterized protein</fullName>
    </submittedName>
</protein>
<name>A0A840PT76_URETH</name>
<reference evidence="2 3" key="1">
    <citation type="submission" date="2020-08" db="EMBL/GenBank/DDBJ databases">
        <title>Genomic Encyclopedia of Type Strains, Phase IV (KMG-IV): sequencing the most valuable type-strain genomes for metagenomic binning, comparative biology and taxonomic classification.</title>
        <authorList>
            <person name="Goeker M."/>
        </authorList>
    </citation>
    <scope>NUCLEOTIDE SEQUENCE [LARGE SCALE GENOMIC DNA]</scope>
    <source>
        <strain evidence="2 3">DSM 10633</strain>
    </source>
</reference>
<feature type="compositionally biased region" description="Acidic residues" evidence="1">
    <location>
        <begin position="14"/>
        <end position="26"/>
    </location>
</feature>
<gene>
    <name evidence="2" type="ORF">HNR36_001477</name>
</gene>
<feature type="compositionally biased region" description="Polar residues" evidence="1">
    <location>
        <begin position="49"/>
        <end position="59"/>
    </location>
</feature>
<comment type="caution">
    <text evidence="2">The sequence shown here is derived from an EMBL/GenBank/DDBJ whole genome shotgun (WGS) entry which is preliminary data.</text>
</comment>
<evidence type="ECO:0000256" key="1">
    <source>
        <dbReference type="SAM" id="MobiDB-lite"/>
    </source>
</evidence>
<accession>A0A840PT76</accession>
<sequence>MIFKLLLDTQGTPNEEEEDQEDEDDEFQSHDIRANIELTKIFSFHDSRSSLQTGDNKTGQGEGEFQFPSSGLSW</sequence>
<organism evidence="2 3">
    <name type="scientific">Ureibacillus thermosphaericus</name>
    <dbReference type="NCBI Taxonomy" id="51173"/>
    <lineage>
        <taxon>Bacteria</taxon>
        <taxon>Bacillati</taxon>
        <taxon>Bacillota</taxon>
        <taxon>Bacilli</taxon>
        <taxon>Bacillales</taxon>
        <taxon>Caryophanaceae</taxon>
        <taxon>Ureibacillus</taxon>
    </lineage>
</organism>
<feature type="region of interest" description="Disordered" evidence="1">
    <location>
        <begin position="49"/>
        <end position="74"/>
    </location>
</feature>
<dbReference type="EMBL" id="JACHGZ010000014">
    <property type="protein sequence ID" value="MBB5149090.1"/>
    <property type="molecule type" value="Genomic_DNA"/>
</dbReference>
<proteinExistence type="predicted"/>
<keyword evidence="3" id="KW-1185">Reference proteome</keyword>
<dbReference type="Proteomes" id="UP000557217">
    <property type="component" value="Unassembled WGS sequence"/>
</dbReference>
<evidence type="ECO:0000313" key="2">
    <source>
        <dbReference type="EMBL" id="MBB5149090.1"/>
    </source>
</evidence>
<dbReference type="AlphaFoldDB" id="A0A840PT76"/>
<feature type="region of interest" description="Disordered" evidence="1">
    <location>
        <begin position="1"/>
        <end position="30"/>
    </location>
</feature>